<dbReference type="PANTHER" id="PTHR31299:SF0">
    <property type="entry name" value="ESTERASE, PUTATIVE (AFU_ORTHOLOGUE AFUA_1G05850)-RELATED"/>
    <property type="match status" value="1"/>
</dbReference>
<evidence type="ECO:0000313" key="1">
    <source>
        <dbReference type="EMBL" id="PKV81696.1"/>
    </source>
</evidence>
<dbReference type="CDD" id="cd14728">
    <property type="entry name" value="Ere-like"/>
    <property type="match status" value="1"/>
</dbReference>
<dbReference type="EMBL" id="PJMW01000002">
    <property type="protein sequence ID" value="PKV81696.1"/>
    <property type="molecule type" value="Genomic_DNA"/>
</dbReference>
<dbReference type="SUPFAM" id="SSF159501">
    <property type="entry name" value="EreA/ChaN-like"/>
    <property type="match status" value="1"/>
</dbReference>
<dbReference type="PANTHER" id="PTHR31299">
    <property type="entry name" value="ESTERASE, PUTATIVE (AFU_ORTHOLOGUE AFUA_1G05850)-RELATED"/>
    <property type="match status" value="1"/>
</dbReference>
<dbReference type="GO" id="GO:0046677">
    <property type="term" value="P:response to antibiotic"/>
    <property type="evidence" value="ECO:0007669"/>
    <property type="project" value="InterPro"/>
</dbReference>
<name>A0A2N3VJB2_9NOCA</name>
<evidence type="ECO:0000313" key="2">
    <source>
        <dbReference type="Proteomes" id="UP000233766"/>
    </source>
</evidence>
<dbReference type="InterPro" id="IPR007815">
    <property type="entry name" value="Emycin_Estase"/>
</dbReference>
<proteinExistence type="predicted"/>
<accession>A0A2N3VJB2</accession>
<sequence length="383" mass="41818">MSQKISDFVRSSCELLALGEPTHKEPGFASVRNDLFAELVANGFRSIALETDRVAALAVDEFVRGGHGTLDEVMRTGFSHDFGELEGNRQLVAWLRGYNAGKPVEDQVRFYGFDAPMETMSAPSPRSYLEFARDYLELDFDISGPAGSDERWSRPEAVLDADVSPGATPEAERLRVMADDMLALLYTRAPERIAATSLAQWHRAAIHLTAGLGLLRYHRQAAQPTEDGVRWNSLAAARDALMAQNLLDIRSIEARRGPTLVYSHNLHLRRNTSVMRMGPMELVWSGAGAIVGSLLGEHYGVILGSLGRSDGLELAAPEPGTFEHTLQNRIGTWGLVPAAELGPGHTRTDVTQEQGYFPLDADTVDVTDTILHLSVGRAPTSVS</sequence>
<dbReference type="RefSeq" id="WP_101467370.1">
    <property type="nucleotide sequence ID" value="NZ_PJMW01000002.1"/>
</dbReference>
<gene>
    <name evidence="1" type="ORF">ATK86_6167</name>
</gene>
<dbReference type="Pfam" id="PF05139">
    <property type="entry name" value="Erythro_esteras"/>
    <property type="match status" value="1"/>
</dbReference>
<dbReference type="OrthoDB" id="4329964at2"/>
<reference evidence="1 2" key="1">
    <citation type="submission" date="2017-12" db="EMBL/GenBank/DDBJ databases">
        <title>Sequencing the genomes of 1000 Actinobacteria strains.</title>
        <authorList>
            <person name="Klenk H.-P."/>
        </authorList>
    </citation>
    <scope>NUCLEOTIDE SEQUENCE [LARGE SCALE GENOMIC DNA]</scope>
    <source>
        <strain evidence="1 2">DSM 44489</strain>
    </source>
</reference>
<dbReference type="Gene3D" id="3.30.1870.10">
    <property type="entry name" value="EreA-like, domain 2"/>
    <property type="match status" value="1"/>
</dbReference>
<protein>
    <submittedName>
        <fullName evidence="1">Erythromycin esterase-like protein</fullName>
    </submittedName>
</protein>
<dbReference type="AlphaFoldDB" id="A0A2N3VJB2"/>
<comment type="caution">
    <text evidence="1">The sequence shown here is derived from an EMBL/GenBank/DDBJ whole genome shotgun (WGS) entry which is preliminary data.</text>
</comment>
<dbReference type="Proteomes" id="UP000233766">
    <property type="component" value="Unassembled WGS sequence"/>
</dbReference>
<organism evidence="1 2">
    <name type="scientific">Nocardia fluminea</name>
    <dbReference type="NCBI Taxonomy" id="134984"/>
    <lineage>
        <taxon>Bacteria</taxon>
        <taxon>Bacillati</taxon>
        <taxon>Actinomycetota</taxon>
        <taxon>Actinomycetes</taxon>
        <taxon>Mycobacteriales</taxon>
        <taxon>Nocardiaceae</taxon>
        <taxon>Nocardia</taxon>
    </lineage>
</organism>
<keyword evidence="2" id="KW-1185">Reference proteome</keyword>
<dbReference type="InterPro" id="IPR052036">
    <property type="entry name" value="Hydrolase/PRTase-associated"/>
</dbReference>